<dbReference type="EMBL" id="MDBS01000003">
    <property type="protein sequence ID" value="PMP33020.1"/>
    <property type="molecule type" value="Genomic_DNA"/>
</dbReference>
<dbReference type="AlphaFoldDB" id="A0A7Z1MMG8"/>
<proteinExistence type="predicted"/>
<gene>
    <name evidence="1" type="ORF">BCS90_09805</name>
</gene>
<comment type="caution">
    <text evidence="1">The sequence shown here is derived from an EMBL/GenBank/DDBJ whole genome shotgun (WGS) entry which is preliminary data.</text>
</comment>
<reference evidence="1" key="2">
    <citation type="journal article" date="2018" name="Nature">
        <title>A major lineage of non-tailed dsDNA viruses as unrecognized killers of marine bacteria.</title>
        <authorList>
            <person name="Kauffman K.M."/>
            <person name="Hussain F.A."/>
            <person name="Yang J."/>
            <person name="Arevalo P."/>
            <person name="Brown J.M."/>
            <person name="Chang W.K."/>
            <person name="VanInsberghe D."/>
            <person name="Elsherbini J."/>
            <person name="Sharma R.S."/>
            <person name="Cutler M.B."/>
            <person name="Kelly L."/>
            <person name="Polz M.F."/>
        </authorList>
    </citation>
    <scope>NUCLEOTIDE SEQUENCE</scope>
    <source>
        <strain evidence="1">10N.222.46.E12</strain>
    </source>
</reference>
<evidence type="ECO:0000313" key="1">
    <source>
        <dbReference type="EMBL" id="PMP33020.1"/>
    </source>
</evidence>
<dbReference type="RefSeq" id="WP_154724233.1">
    <property type="nucleotide sequence ID" value="NZ_CP170590.1"/>
</dbReference>
<protein>
    <submittedName>
        <fullName evidence="1">Uncharacterized protein</fullName>
    </submittedName>
</protein>
<name>A0A7Z1MMG8_9VIBR</name>
<accession>A0A7Z1MMG8</accession>
<reference evidence="1" key="1">
    <citation type="submission" date="2016-07" db="EMBL/GenBank/DDBJ databases">
        <authorList>
            <person name="Kauffman K."/>
            <person name="Arevalo P."/>
            <person name="Polz M.F."/>
        </authorList>
    </citation>
    <scope>NUCLEOTIDE SEQUENCE</scope>
    <source>
        <strain evidence="1">10N.222.46.E12</strain>
    </source>
</reference>
<organism evidence="1">
    <name type="scientific">Vibrio cyclitrophicus</name>
    <dbReference type="NCBI Taxonomy" id="47951"/>
    <lineage>
        <taxon>Bacteria</taxon>
        <taxon>Pseudomonadati</taxon>
        <taxon>Pseudomonadota</taxon>
        <taxon>Gammaproteobacteria</taxon>
        <taxon>Vibrionales</taxon>
        <taxon>Vibrionaceae</taxon>
        <taxon>Vibrio</taxon>
    </lineage>
</organism>
<sequence>MSWGIATAGGLERFVSADTPNEVVWAIGQMDFNAAPVWDNTWDGDCNIGITDTGQYHVPVVVTLQKHFSFDMTEAIPGHPYGNWFKDCQFVAGASGGHSVGHYGGRSNQGFAPCGYPEAVWTETATQIIVRYVGVYSGSETSWRVAGNMQGTVYCMLVGQLPDTSIQQIPTHGINLYGANENIINFNSNYMPSNPKHFPVRPNFNLDNFRTNPGYTGDMDGGIKMTVVSPIAMCSAASQNRYAEVYPCFSADGRRLGTRTQGWAAAVGQPAGRNPFAIMADASSTLRVWNASDYFDI</sequence>